<feature type="compositionally biased region" description="Acidic residues" evidence="1">
    <location>
        <begin position="255"/>
        <end position="300"/>
    </location>
</feature>
<dbReference type="OrthoDB" id="422720at2759"/>
<keyword evidence="5" id="KW-1185">Reference proteome</keyword>
<evidence type="ECO:0000259" key="3">
    <source>
        <dbReference type="PROSITE" id="PS51718"/>
    </source>
</evidence>
<keyword evidence="2" id="KW-0732">Signal</keyword>
<feature type="region of interest" description="Disordered" evidence="1">
    <location>
        <begin position="52"/>
        <end position="380"/>
    </location>
</feature>
<feature type="signal peptide" evidence="2">
    <location>
        <begin position="1"/>
        <end position="26"/>
    </location>
</feature>
<sequence length="833" mass="94995">MSLCKWSCICFLGGLILIGWPATVSCESSTEVKQPPKAKDCRVHIEKALEQYWDKKEPDEIPNPNEGPNLNYLDENDSNEEDDINSNELRNSKEDLEKSEDTDDDETEESDNNNDDDEDEDEDNEHEDETNKLENDEDEDEEDENEGSKDEEEDEDEEEEEDESGVKKDEDEQENEVDKDEEEEEEEEEEEDDNEESEGSNEMEQNDEMNKASETSEKDEETEDDDEEEEEEQPEDDEINGNETSAKEDSIEKEESQDDLDESEKNEEDEDEEADDSEENDEENGDDEDDEVENEIDEETNQASESKITESSRSTEDSSADSEQKVATAETVEPPSKTAETLKRTFEKEIVQATPEETSAGSEEALEESETEPEEEGDKDDDAIENIYEEEEELVPLSGSTFRSREHIDVILGMDEIGTELEKEEEKLAQSVFRDIKKIETIQIKPVELLYKYADSTTRVLGDAEIFNKPMLLFLGPWSTGKTSIINYILGLERTPSALKTGTGITDVDFTLLTYGPQRRVISGTELAADWKYAGVQKFGQGFLDHFRSIHIPHPLLQKVTIIDSPGIVENKKNNERGYSFSAAFQWFIDRADAIYVALDPSKVDIGGELGSVIEQLQGRDVRFLLNKADTIRRSDLMRVVGQLFWNLSPLMGGAEAPLIYAVSLTSNPYHPSAPAKFLADQEKNFLYDIKSTLDKRVENKILYARKHAVRVRNHAKMVDCYLASYYRHKSIFSNKRNVAKLITENPRDYNIYDGLSSMTNVSRSDVPNPLAYKEFFKMHPLYDFKPLASTCSYFRGCPMDKVDVAITKDFPELLAKYKDAKRALYGQADQDR</sequence>
<dbReference type="PANTHER" id="PTHR43681">
    <property type="entry name" value="TRANSMEMBRANE GTPASE FZO"/>
    <property type="match status" value="1"/>
</dbReference>
<feature type="compositionally biased region" description="Acidic residues" evidence="1">
    <location>
        <begin position="135"/>
        <end position="163"/>
    </location>
</feature>
<feature type="compositionally biased region" description="Acidic residues" evidence="1">
    <location>
        <begin position="97"/>
        <end position="128"/>
    </location>
</feature>
<organism evidence="4 5">
    <name type="scientific">Nephila pilipes</name>
    <name type="common">Giant wood spider</name>
    <name type="synonym">Nephila maculata</name>
    <dbReference type="NCBI Taxonomy" id="299642"/>
    <lineage>
        <taxon>Eukaryota</taxon>
        <taxon>Metazoa</taxon>
        <taxon>Ecdysozoa</taxon>
        <taxon>Arthropoda</taxon>
        <taxon>Chelicerata</taxon>
        <taxon>Arachnida</taxon>
        <taxon>Araneae</taxon>
        <taxon>Araneomorphae</taxon>
        <taxon>Entelegynae</taxon>
        <taxon>Araneoidea</taxon>
        <taxon>Nephilidae</taxon>
        <taxon>Nephila</taxon>
    </lineage>
</organism>
<gene>
    <name evidence="4" type="primary">SRL</name>
    <name evidence="4" type="ORF">NPIL_696181</name>
</gene>
<reference evidence="4" key="1">
    <citation type="submission" date="2020-08" db="EMBL/GenBank/DDBJ databases">
        <title>Multicomponent nature underlies the extraordinary mechanical properties of spider dragline silk.</title>
        <authorList>
            <person name="Kono N."/>
            <person name="Nakamura H."/>
            <person name="Mori M."/>
            <person name="Yoshida Y."/>
            <person name="Ohtoshi R."/>
            <person name="Malay A.D."/>
            <person name="Moran D.A.P."/>
            <person name="Tomita M."/>
            <person name="Numata K."/>
            <person name="Arakawa K."/>
        </authorList>
    </citation>
    <scope>NUCLEOTIDE SEQUENCE</scope>
</reference>
<feature type="compositionally biased region" description="Acidic residues" evidence="1">
    <location>
        <begin position="171"/>
        <end position="207"/>
    </location>
</feature>
<dbReference type="InterPro" id="IPR030381">
    <property type="entry name" value="G_DYNAMIN_dom"/>
</dbReference>
<comment type="caution">
    <text evidence="4">The sequence shown here is derived from an EMBL/GenBank/DDBJ whole genome shotgun (WGS) entry which is preliminary data.</text>
</comment>
<dbReference type="SUPFAM" id="SSF52540">
    <property type="entry name" value="P-loop containing nucleoside triphosphate hydrolases"/>
    <property type="match status" value="1"/>
</dbReference>
<dbReference type="Gene3D" id="1.10.268.20">
    <property type="match status" value="1"/>
</dbReference>
<evidence type="ECO:0000313" key="4">
    <source>
        <dbReference type="EMBL" id="GFS60547.1"/>
    </source>
</evidence>
<name>A0A8X6ITY7_NEPPI</name>
<evidence type="ECO:0000313" key="5">
    <source>
        <dbReference type="Proteomes" id="UP000887013"/>
    </source>
</evidence>
<dbReference type="Gene3D" id="3.40.50.300">
    <property type="entry name" value="P-loop containing nucleotide triphosphate hydrolases"/>
    <property type="match status" value="1"/>
</dbReference>
<feature type="chain" id="PRO_5036493289" evidence="2">
    <location>
        <begin position="27"/>
        <end position="833"/>
    </location>
</feature>
<dbReference type="EMBL" id="BMAW01093477">
    <property type="protein sequence ID" value="GFS60547.1"/>
    <property type="molecule type" value="Genomic_DNA"/>
</dbReference>
<feature type="domain" description="Dynamin-type G" evidence="3">
    <location>
        <begin position="466"/>
        <end position="703"/>
    </location>
</feature>
<dbReference type="PROSITE" id="PS51257">
    <property type="entry name" value="PROKAR_LIPOPROTEIN"/>
    <property type="match status" value="1"/>
</dbReference>
<evidence type="ECO:0000256" key="2">
    <source>
        <dbReference type="SAM" id="SignalP"/>
    </source>
</evidence>
<dbReference type="GO" id="GO:0005525">
    <property type="term" value="F:GTP binding"/>
    <property type="evidence" value="ECO:0007669"/>
    <property type="project" value="InterPro"/>
</dbReference>
<feature type="compositionally biased region" description="Acidic residues" evidence="1">
    <location>
        <begin position="74"/>
        <end position="85"/>
    </location>
</feature>
<dbReference type="Pfam" id="PF00350">
    <property type="entry name" value="Dynamin_N"/>
    <property type="match status" value="1"/>
</dbReference>
<dbReference type="AlphaFoldDB" id="A0A8X6ITY7"/>
<accession>A0A8X6ITY7</accession>
<dbReference type="PROSITE" id="PS51718">
    <property type="entry name" value="G_DYNAMIN_2"/>
    <property type="match status" value="1"/>
</dbReference>
<dbReference type="PANTHER" id="PTHR43681:SF1">
    <property type="entry name" value="SARCALUMENIN"/>
    <property type="match status" value="1"/>
</dbReference>
<feature type="compositionally biased region" description="Basic and acidic residues" evidence="1">
    <location>
        <begin position="307"/>
        <end position="316"/>
    </location>
</feature>
<dbReference type="Proteomes" id="UP000887013">
    <property type="component" value="Unassembled WGS sequence"/>
</dbReference>
<dbReference type="InterPro" id="IPR027417">
    <property type="entry name" value="P-loop_NTPase"/>
</dbReference>
<feature type="compositionally biased region" description="Acidic residues" evidence="1">
    <location>
        <begin position="364"/>
        <end position="380"/>
    </location>
</feature>
<feature type="compositionally biased region" description="Acidic residues" evidence="1">
    <location>
        <begin position="217"/>
        <end position="240"/>
    </location>
</feature>
<protein>
    <submittedName>
        <fullName evidence="4">Sarcalumenin</fullName>
    </submittedName>
</protein>
<dbReference type="InterPro" id="IPR045063">
    <property type="entry name" value="Dynamin_N"/>
</dbReference>
<feature type="compositionally biased region" description="Basic and acidic residues" evidence="1">
    <location>
        <begin position="340"/>
        <end position="350"/>
    </location>
</feature>
<evidence type="ECO:0000256" key="1">
    <source>
        <dbReference type="SAM" id="MobiDB-lite"/>
    </source>
</evidence>
<feature type="compositionally biased region" description="Basic and acidic residues" evidence="1">
    <location>
        <begin position="245"/>
        <end position="254"/>
    </location>
</feature>
<proteinExistence type="predicted"/>
<dbReference type="InterPro" id="IPR051943">
    <property type="entry name" value="TRAFAC_Dynamin-like_GTPase"/>
</dbReference>